<dbReference type="Pfam" id="PF09438">
    <property type="entry name" value="DUF2017"/>
    <property type="match status" value="1"/>
</dbReference>
<dbReference type="Proteomes" id="UP000051017">
    <property type="component" value="Unassembled WGS sequence"/>
</dbReference>
<accession>A0A0R2QNI1</accession>
<dbReference type="AlphaFoldDB" id="A0A0R2QNI1"/>
<protein>
    <submittedName>
        <fullName evidence="1">Uncharacterized protein</fullName>
    </submittedName>
</protein>
<comment type="caution">
    <text evidence="1">The sequence shown here is derived from an EMBL/GenBank/DDBJ whole genome shotgun (WGS) entry which is preliminary data.</text>
</comment>
<sequence>MARKHKGPIRALAKNEYALLLEGSDKEALIGLLDQLRDSLMSGSTDENLKRLFPTAYHQDPKHDEEYQRLMRDDLLASRLQSLGVATSVLARESVDNMTVLTSQELDEFARSINNLRLVLGTMLDIDESDIDVDLDEDDPNDQRLALYGYLGWLLDWAVTAQLDEYS</sequence>
<name>A0A0R2QNI1_9ACTN</name>
<evidence type="ECO:0000313" key="2">
    <source>
        <dbReference type="Proteomes" id="UP000051017"/>
    </source>
</evidence>
<evidence type="ECO:0000313" key="1">
    <source>
        <dbReference type="EMBL" id="KRO49498.1"/>
    </source>
</evidence>
<organism evidence="1 2">
    <name type="scientific">Acidimicrobiia bacterium BACL6 MAG-120924-bin43</name>
    <dbReference type="NCBI Taxonomy" id="1655583"/>
    <lineage>
        <taxon>Bacteria</taxon>
        <taxon>Bacillati</taxon>
        <taxon>Actinomycetota</taxon>
        <taxon>Acidimicrobiia</taxon>
        <taxon>acIV cluster</taxon>
    </lineage>
</organism>
<dbReference type="EMBL" id="LIBJ01000006">
    <property type="protein sequence ID" value="KRO49498.1"/>
    <property type="molecule type" value="Genomic_DNA"/>
</dbReference>
<reference evidence="1 2" key="1">
    <citation type="submission" date="2015-10" db="EMBL/GenBank/DDBJ databases">
        <title>Metagenome-Assembled Genomes uncover a global brackish microbiome.</title>
        <authorList>
            <person name="Hugerth L.W."/>
            <person name="Larsson J."/>
            <person name="Alneberg J."/>
            <person name="Lindh M.V."/>
            <person name="Legrand C."/>
            <person name="Pinhassi J."/>
            <person name="Andersson A.F."/>
        </authorList>
    </citation>
    <scope>NUCLEOTIDE SEQUENCE [LARGE SCALE GENOMIC DNA]</scope>
    <source>
        <strain evidence="1">BACL6 MAG-120924-bin43</strain>
    </source>
</reference>
<proteinExistence type="predicted"/>
<gene>
    <name evidence="1" type="ORF">ABR75_03405</name>
</gene>
<dbReference type="InterPro" id="IPR018561">
    <property type="entry name" value="AosR"/>
</dbReference>